<dbReference type="PANTHER" id="PTHR33132:SF142">
    <property type="entry name" value="SERINE-RICH PROTEIN-LIKE PROTEIN"/>
    <property type="match status" value="1"/>
</dbReference>
<protein>
    <submittedName>
        <fullName evidence="2">Uncharacterized protein</fullName>
    </submittedName>
</protein>
<dbReference type="AlphaFoldDB" id="A0A7N0TAW5"/>
<sequence>MAPGGGKLMTVSVTSPKGSSEGAGQAQKGHQCLCSPTTHQGSFRCRFHRMIKRSDSLADKTVNSDNSVASPKSVHHQAS</sequence>
<feature type="region of interest" description="Disordered" evidence="1">
    <location>
        <begin position="55"/>
        <end position="79"/>
    </location>
</feature>
<dbReference type="Gramene" id="Kaladp0031s0115.1.v1.1">
    <property type="protein sequence ID" value="Kaladp0031s0115.1.v1.1.CDS.1"/>
    <property type="gene ID" value="Kaladp0031s0115.v1.1"/>
</dbReference>
<accession>A0A7N0TAW5</accession>
<evidence type="ECO:0000313" key="2">
    <source>
        <dbReference type="EnsemblPlants" id="Kaladp0031s0115.1.v1.1.CDS.1"/>
    </source>
</evidence>
<organism evidence="2 3">
    <name type="scientific">Kalanchoe fedtschenkoi</name>
    <name type="common">Lavender scallops</name>
    <name type="synonym">South American air plant</name>
    <dbReference type="NCBI Taxonomy" id="63787"/>
    <lineage>
        <taxon>Eukaryota</taxon>
        <taxon>Viridiplantae</taxon>
        <taxon>Streptophyta</taxon>
        <taxon>Embryophyta</taxon>
        <taxon>Tracheophyta</taxon>
        <taxon>Spermatophyta</taxon>
        <taxon>Magnoliopsida</taxon>
        <taxon>eudicotyledons</taxon>
        <taxon>Gunneridae</taxon>
        <taxon>Pentapetalae</taxon>
        <taxon>Saxifragales</taxon>
        <taxon>Crassulaceae</taxon>
        <taxon>Kalanchoe</taxon>
    </lineage>
</organism>
<keyword evidence="3" id="KW-1185">Reference proteome</keyword>
<proteinExistence type="predicted"/>
<feature type="region of interest" description="Disordered" evidence="1">
    <location>
        <begin position="1"/>
        <end position="33"/>
    </location>
</feature>
<evidence type="ECO:0000256" key="1">
    <source>
        <dbReference type="SAM" id="MobiDB-lite"/>
    </source>
</evidence>
<dbReference type="EnsemblPlants" id="Kaladp0031s0115.1.v1.1">
    <property type="protein sequence ID" value="Kaladp0031s0115.1.v1.1.CDS.1"/>
    <property type="gene ID" value="Kaladp0031s0115.v1.1"/>
</dbReference>
<name>A0A7N0TAW5_KALFE</name>
<feature type="compositionally biased region" description="Polar residues" evidence="1">
    <location>
        <begin position="61"/>
        <end position="70"/>
    </location>
</feature>
<dbReference type="Proteomes" id="UP000594263">
    <property type="component" value="Unplaced"/>
</dbReference>
<dbReference type="PANTHER" id="PTHR33132">
    <property type="entry name" value="OSJNBB0118P14.9 PROTEIN"/>
    <property type="match status" value="1"/>
</dbReference>
<reference evidence="2" key="1">
    <citation type="submission" date="2021-01" db="UniProtKB">
        <authorList>
            <consortium name="EnsemblPlants"/>
        </authorList>
    </citation>
    <scope>IDENTIFICATION</scope>
</reference>
<evidence type="ECO:0000313" key="3">
    <source>
        <dbReference type="Proteomes" id="UP000594263"/>
    </source>
</evidence>
<dbReference type="OMA" id="SAWMMKR"/>